<dbReference type="EMBL" id="FO203512">
    <property type="protein sequence ID" value="CCK75009.1"/>
    <property type="molecule type" value="Genomic_DNA"/>
</dbReference>
<dbReference type="OrthoDB" id="5334829at2"/>
<dbReference type="GO" id="GO:0016491">
    <property type="term" value="F:oxidoreductase activity"/>
    <property type="evidence" value="ECO:0007669"/>
    <property type="project" value="UniProtKB-KW"/>
</dbReference>
<gene>
    <name evidence="4" type="primary">fadE</name>
    <name evidence="4" type="ORF">OLEAN_C08330</name>
</gene>
<evidence type="ECO:0000259" key="3">
    <source>
        <dbReference type="Pfam" id="PF13505"/>
    </source>
</evidence>
<feature type="signal peptide" evidence="2">
    <location>
        <begin position="1"/>
        <end position="22"/>
    </location>
</feature>
<keyword evidence="4" id="KW-0560">Oxidoreductase</keyword>
<keyword evidence="5" id="KW-1185">Reference proteome</keyword>
<dbReference type="AlphaFoldDB" id="R4YSD2"/>
<dbReference type="Proteomes" id="UP000032749">
    <property type="component" value="Chromosome"/>
</dbReference>
<reference evidence="4 5" key="1">
    <citation type="journal article" date="2013" name="Nat. Commun.">
        <title>Genome sequence and functional genomic analysis of the oil-degrading bacterium Oleispira antarctica.</title>
        <authorList>
            <person name="Kube M."/>
            <person name="Chernikova T.N."/>
            <person name="Al-Ramahi Y."/>
            <person name="Beloqui A."/>
            <person name="Lopez-Cortez N."/>
            <person name="Guazzaroni M.E."/>
            <person name="Heipieper H.J."/>
            <person name="Klages S."/>
            <person name="Kotsyurbenko O.R."/>
            <person name="Langer I."/>
            <person name="Nechitaylo T.Y."/>
            <person name="Lunsdorf H."/>
            <person name="Fernandez M."/>
            <person name="Juarez S."/>
            <person name="Ciordia S."/>
            <person name="Singer A."/>
            <person name="Kagan O."/>
            <person name="Egorova O."/>
            <person name="Petit P.A."/>
            <person name="Stogios P."/>
            <person name="Kim Y."/>
            <person name="Tchigvintsev A."/>
            <person name="Flick R."/>
            <person name="Denaro R."/>
            <person name="Genovese M."/>
            <person name="Albar J.P."/>
            <person name="Reva O.N."/>
            <person name="Martinez-Gomariz M."/>
            <person name="Tran H."/>
            <person name="Ferrer M."/>
            <person name="Savchenko A."/>
            <person name="Yakunin A.F."/>
            <person name="Yakimov M.M."/>
            <person name="Golyshina O.V."/>
            <person name="Reinhardt R."/>
            <person name="Golyshin P.N."/>
        </authorList>
    </citation>
    <scope>NUCLEOTIDE SEQUENCE [LARGE SCALE GENOMIC DNA]</scope>
</reference>
<dbReference type="KEGG" id="oai:OLEAN_C08330"/>
<feature type="chain" id="PRO_5004374340" evidence="2">
    <location>
        <begin position="23"/>
        <end position="202"/>
    </location>
</feature>
<dbReference type="EC" id="1.3.99.3" evidence="4"/>
<dbReference type="InterPro" id="IPR027385">
    <property type="entry name" value="Beta-barrel_OMP"/>
</dbReference>
<feature type="domain" description="Outer membrane protein beta-barrel" evidence="3">
    <location>
        <begin position="10"/>
        <end position="202"/>
    </location>
</feature>
<dbReference type="Pfam" id="PF13505">
    <property type="entry name" value="OMP_b-brl"/>
    <property type="match status" value="1"/>
</dbReference>
<evidence type="ECO:0000256" key="1">
    <source>
        <dbReference type="ARBA" id="ARBA00022729"/>
    </source>
</evidence>
<dbReference type="HOGENOM" id="CLU_1400083_0_0_6"/>
<dbReference type="PATRIC" id="fig|698738.3.peg.870"/>
<protein>
    <submittedName>
        <fullName evidence="4">Acyl-CoA dehydrogenase</fullName>
        <ecNumber evidence="4">1.3.99.3</ecNumber>
    </submittedName>
</protein>
<dbReference type="SUPFAM" id="SSF56925">
    <property type="entry name" value="OMPA-like"/>
    <property type="match status" value="1"/>
</dbReference>
<sequence length="202" mass="22331">MIKPISAVTLFSLAALSLNTQADVEPGVYLGLDLSTSLTGTAKAEAKDNGSTSEAEADVDASSVGVYLGYRFASNNRFQISRTSIDVELENNDEVTFSGTDFDWHFVYGDEQVQPYWGLGFGFYTYEDTAFISRDNEDLTGVSFQLRGGIKIDVHEHVELDMSYRAKSIVWQTIEISDGYNDAKVDLRHSFGSLNFGVAIKF</sequence>
<evidence type="ECO:0000313" key="5">
    <source>
        <dbReference type="Proteomes" id="UP000032749"/>
    </source>
</evidence>
<proteinExistence type="predicted"/>
<keyword evidence="1 2" id="KW-0732">Signal</keyword>
<evidence type="ECO:0000313" key="4">
    <source>
        <dbReference type="EMBL" id="CCK75009.1"/>
    </source>
</evidence>
<dbReference type="Gene3D" id="2.40.160.20">
    <property type="match status" value="1"/>
</dbReference>
<name>R4YSD2_OLEAN</name>
<evidence type="ECO:0000256" key="2">
    <source>
        <dbReference type="SAM" id="SignalP"/>
    </source>
</evidence>
<dbReference type="InterPro" id="IPR011250">
    <property type="entry name" value="OMP/PagP_B-barrel"/>
</dbReference>
<accession>R4YSD2</accession>
<organism evidence="4 5">
    <name type="scientific">Oleispira antarctica RB-8</name>
    <dbReference type="NCBI Taxonomy" id="698738"/>
    <lineage>
        <taxon>Bacteria</taxon>
        <taxon>Pseudomonadati</taxon>
        <taxon>Pseudomonadota</taxon>
        <taxon>Gammaproteobacteria</taxon>
        <taxon>Oceanospirillales</taxon>
        <taxon>Oceanospirillaceae</taxon>
        <taxon>Oleispira</taxon>
    </lineage>
</organism>